<dbReference type="PANTHER" id="PTHR43343">
    <property type="entry name" value="PEPTIDASE S12"/>
    <property type="match status" value="1"/>
</dbReference>
<dbReference type="InterPro" id="IPR051201">
    <property type="entry name" value="Chloro_Bact_Ser_Proteases"/>
</dbReference>
<protein>
    <submittedName>
        <fullName evidence="3">Uncharacterized protein</fullName>
    </submittedName>
</protein>
<dbReference type="PRINTS" id="PR00834">
    <property type="entry name" value="PROTEASES2C"/>
</dbReference>
<accession>E1YB37</accession>
<evidence type="ECO:0000256" key="1">
    <source>
        <dbReference type="ARBA" id="ARBA00022670"/>
    </source>
</evidence>
<organism evidence="3">
    <name type="scientific">uncultured Desulfobacterium sp</name>
    <dbReference type="NCBI Taxonomy" id="201089"/>
    <lineage>
        <taxon>Bacteria</taxon>
        <taxon>Pseudomonadati</taxon>
        <taxon>Thermodesulfobacteriota</taxon>
        <taxon>Desulfobacteria</taxon>
        <taxon>Desulfobacterales</taxon>
        <taxon>Desulfobacteriaceae</taxon>
        <taxon>Desulfobacterium</taxon>
        <taxon>environmental samples</taxon>
    </lineage>
</organism>
<dbReference type="GO" id="GO:0006508">
    <property type="term" value="P:proteolysis"/>
    <property type="evidence" value="ECO:0007669"/>
    <property type="project" value="UniProtKB-KW"/>
</dbReference>
<dbReference type="SUPFAM" id="SSF50494">
    <property type="entry name" value="Trypsin-like serine proteases"/>
    <property type="match status" value="1"/>
</dbReference>
<dbReference type="Gene3D" id="2.40.10.120">
    <property type="match status" value="1"/>
</dbReference>
<keyword evidence="1" id="KW-0645">Protease</keyword>
<evidence type="ECO:0000256" key="2">
    <source>
        <dbReference type="ARBA" id="ARBA00022801"/>
    </source>
</evidence>
<dbReference type="AlphaFoldDB" id="E1YB37"/>
<gene>
    <name evidence="3" type="ORF">N47_C19360</name>
</gene>
<name>E1YB37_9BACT</name>
<dbReference type="Pfam" id="PF13365">
    <property type="entry name" value="Trypsin_2"/>
    <property type="match status" value="1"/>
</dbReference>
<dbReference type="PANTHER" id="PTHR43343:SF3">
    <property type="entry name" value="PROTEASE DO-LIKE 8, CHLOROPLASTIC"/>
    <property type="match status" value="1"/>
</dbReference>
<proteinExistence type="predicted"/>
<dbReference type="InterPro" id="IPR001940">
    <property type="entry name" value="Peptidase_S1C"/>
</dbReference>
<evidence type="ECO:0000313" key="3">
    <source>
        <dbReference type="EMBL" id="CBX27878.1"/>
    </source>
</evidence>
<dbReference type="EMBL" id="FR695867">
    <property type="protein sequence ID" value="CBX27878.1"/>
    <property type="molecule type" value="Genomic_DNA"/>
</dbReference>
<dbReference type="InterPro" id="IPR009003">
    <property type="entry name" value="Peptidase_S1_PA"/>
</dbReference>
<keyword evidence="2" id="KW-0378">Hydrolase</keyword>
<sequence>MIGQKTKYDIEGITAVDPERDLVVLKISGARAGAVALGNSEFVQVGEIVYAVGNPQGLEGTFSQGIVSSIREVGTDKLLQITAPISPGSSGGPVLNGKGEVIGVSVATFRGGQNLNFAIPSNYLKALLGKAGTAKPLVQAKPTKARRSILADLGGRSSEGVVGGRLAWDLPGDQFSGAYSFSLRNQLREPVKNVYCLLVFRDAQGIPLDVDVVRFNGLIPAGLAKRVTSRVHESIGVLTKWRDSAVEFRILDFEIVN</sequence>
<reference evidence="3" key="1">
    <citation type="journal article" date="2011" name="Environ. Microbiol.">
        <title>Genomic insights into the metabolic potential of the polycyclic aromatic hydrocarbon degrading sulfate-reducing Deltaproteobacterium N47.</title>
        <authorList>
            <person name="Bergmann F."/>
            <person name="Selesi D."/>
            <person name="Weinmaier T."/>
            <person name="Tischler P."/>
            <person name="Rattei T."/>
            <person name="Meckenstock R.U."/>
        </authorList>
    </citation>
    <scope>NUCLEOTIDE SEQUENCE</scope>
</reference>
<dbReference type="GO" id="GO:0004252">
    <property type="term" value="F:serine-type endopeptidase activity"/>
    <property type="evidence" value="ECO:0007669"/>
    <property type="project" value="InterPro"/>
</dbReference>